<evidence type="ECO:0000313" key="3">
    <source>
        <dbReference type="EMBL" id="KAF7364677.1"/>
    </source>
</evidence>
<dbReference type="EMBL" id="JACAZI010000003">
    <property type="protein sequence ID" value="KAF7364677.1"/>
    <property type="molecule type" value="Genomic_DNA"/>
</dbReference>
<dbReference type="InterPro" id="IPR026992">
    <property type="entry name" value="DIOX_N"/>
</dbReference>
<accession>A0A8H7D9N3</accession>
<dbReference type="PROSITE" id="PS51471">
    <property type="entry name" value="FE2OG_OXY"/>
    <property type="match status" value="1"/>
</dbReference>
<proteinExistence type="inferred from homology"/>
<sequence>MRPTSIAFNSSLHMVRVVFNFRSIIHMLLLNKLNTDRFRPVSWRHMVCSWDVFFQKRIFAHPRPFEGFLLRTVFFSRITSGRECNFRFLTRVNFNGSQITRCDISIGRRVPFCGGRLVFLNTRRTTFPFAFLAMSLEYTEIPVLDWTLAKRDAPAFISQLRNAMINVGFLYLSNHPVPMDLVNHVIDLTPKFFTLPQKVKNSVDMSLSPHFHGYLRVGGEARDGHPDTREQFNFGGDRVCRYVEGQPEYLKLHGNAPWPEDAALPGFRQTMLEFYKCLEDLSWEFTGYVSQALGLEAHELYSLFDSDRSKLQPRCKLMSYPPSPPGTTGIGSGIGPHPDKSILTYLLQASEQRVLEVQNHSGDWVPVPPIEGTFVINLGRALETATQKITKATIHRVLSPVKDPRYSIAFFSSLGMDIRIAEVKFEFPQEVLDMKKARDERTGDKTEFKYRDSDYRKAGEVVLDEKIKTHPMATLQFYPALFDKFFPNGLPAHLVAH</sequence>
<reference evidence="3" key="1">
    <citation type="submission" date="2020-05" db="EMBL/GenBank/DDBJ databases">
        <title>Mycena genomes resolve the evolution of fungal bioluminescence.</title>
        <authorList>
            <person name="Tsai I.J."/>
        </authorList>
    </citation>
    <scope>NUCLEOTIDE SEQUENCE</scope>
    <source>
        <strain evidence="3">CCC161011</strain>
    </source>
</reference>
<dbReference type="SUPFAM" id="SSF51197">
    <property type="entry name" value="Clavaminate synthase-like"/>
    <property type="match status" value="1"/>
</dbReference>
<comment type="similarity">
    <text evidence="1">Belongs to the iron/ascorbate-dependent oxidoreductase family.</text>
</comment>
<feature type="domain" description="Fe2OG dioxygenase" evidence="2">
    <location>
        <begin position="309"/>
        <end position="414"/>
    </location>
</feature>
<dbReference type="GO" id="GO:0016491">
    <property type="term" value="F:oxidoreductase activity"/>
    <property type="evidence" value="ECO:0007669"/>
    <property type="project" value="UniProtKB-KW"/>
</dbReference>
<evidence type="ECO:0000259" key="2">
    <source>
        <dbReference type="PROSITE" id="PS51471"/>
    </source>
</evidence>
<keyword evidence="4" id="KW-1185">Reference proteome</keyword>
<dbReference type="InterPro" id="IPR005123">
    <property type="entry name" value="Oxoglu/Fe-dep_dioxygenase_dom"/>
</dbReference>
<keyword evidence="1" id="KW-0408">Iron</keyword>
<keyword evidence="1" id="KW-0479">Metal-binding</keyword>
<dbReference type="AlphaFoldDB" id="A0A8H7D9N3"/>
<name>A0A8H7D9N3_9AGAR</name>
<evidence type="ECO:0000256" key="1">
    <source>
        <dbReference type="RuleBase" id="RU003682"/>
    </source>
</evidence>
<dbReference type="GO" id="GO:0046872">
    <property type="term" value="F:metal ion binding"/>
    <property type="evidence" value="ECO:0007669"/>
    <property type="project" value="UniProtKB-KW"/>
</dbReference>
<dbReference type="InterPro" id="IPR050231">
    <property type="entry name" value="Iron_ascorbate_oxido_reductase"/>
</dbReference>
<dbReference type="InterPro" id="IPR027443">
    <property type="entry name" value="IPNS-like_sf"/>
</dbReference>
<comment type="caution">
    <text evidence="3">The sequence shown here is derived from an EMBL/GenBank/DDBJ whole genome shotgun (WGS) entry which is preliminary data.</text>
</comment>
<organism evidence="3 4">
    <name type="scientific">Mycena venus</name>
    <dbReference type="NCBI Taxonomy" id="2733690"/>
    <lineage>
        <taxon>Eukaryota</taxon>
        <taxon>Fungi</taxon>
        <taxon>Dikarya</taxon>
        <taxon>Basidiomycota</taxon>
        <taxon>Agaricomycotina</taxon>
        <taxon>Agaricomycetes</taxon>
        <taxon>Agaricomycetidae</taxon>
        <taxon>Agaricales</taxon>
        <taxon>Marasmiineae</taxon>
        <taxon>Mycenaceae</taxon>
        <taxon>Mycena</taxon>
    </lineage>
</organism>
<dbReference type="InterPro" id="IPR044861">
    <property type="entry name" value="IPNS-like_FE2OG_OXY"/>
</dbReference>
<dbReference type="OrthoDB" id="288590at2759"/>
<keyword evidence="1" id="KW-0560">Oxidoreductase</keyword>
<dbReference type="Proteomes" id="UP000620124">
    <property type="component" value="Unassembled WGS sequence"/>
</dbReference>
<dbReference type="Pfam" id="PF14226">
    <property type="entry name" value="DIOX_N"/>
    <property type="match status" value="1"/>
</dbReference>
<dbReference type="Pfam" id="PF03171">
    <property type="entry name" value="2OG-FeII_Oxy"/>
    <property type="match status" value="1"/>
</dbReference>
<gene>
    <name evidence="3" type="ORF">MVEN_00337300</name>
</gene>
<dbReference type="PANTHER" id="PTHR47990">
    <property type="entry name" value="2-OXOGLUTARATE (2OG) AND FE(II)-DEPENDENT OXYGENASE SUPERFAMILY PROTEIN-RELATED"/>
    <property type="match status" value="1"/>
</dbReference>
<dbReference type="Gene3D" id="2.60.120.330">
    <property type="entry name" value="B-lactam Antibiotic, Isopenicillin N Synthase, Chain"/>
    <property type="match status" value="1"/>
</dbReference>
<dbReference type="PRINTS" id="PR00682">
    <property type="entry name" value="IPNSYNTHASE"/>
</dbReference>
<protein>
    <submittedName>
        <fullName evidence="3">Clavaminate synthase-like protein</fullName>
    </submittedName>
</protein>
<evidence type="ECO:0000313" key="4">
    <source>
        <dbReference type="Proteomes" id="UP000620124"/>
    </source>
</evidence>